<dbReference type="AlphaFoldDB" id="K0JWJ0"/>
<dbReference type="HAMAP" id="MF_00612">
    <property type="entry name" value="UPF0225"/>
    <property type="match status" value="1"/>
</dbReference>
<protein>
    <recommendedName>
        <fullName evidence="1">UPF0225 protein BN6_31160</fullName>
    </recommendedName>
</protein>
<dbReference type="InterPro" id="IPR032710">
    <property type="entry name" value="NTF2-like_dom_sf"/>
</dbReference>
<dbReference type="Proteomes" id="UP000006281">
    <property type="component" value="Chromosome"/>
</dbReference>
<feature type="domain" description="YchJ-like middle NTF2-like" evidence="2">
    <location>
        <begin position="44"/>
        <end position="137"/>
    </location>
</feature>
<accession>K0JWJ0</accession>
<dbReference type="Pfam" id="PF17775">
    <property type="entry name" value="YchJ_M-like"/>
    <property type="match status" value="1"/>
</dbReference>
<dbReference type="STRING" id="1179773.BN6_31160"/>
<dbReference type="eggNOG" id="COG3012">
    <property type="taxonomic scope" value="Bacteria"/>
</dbReference>
<dbReference type="Gene3D" id="3.10.450.50">
    <property type="match status" value="1"/>
</dbReference>
<evidence type="ECO:0000313" key="3">
    <source>
        <dbReference type="EMBL" id="CCH30421.1"/>
    </source>
</evidence>
<dbReference type="HOGENOM" id="CLU_099590_2_0_11"/>
<evidence type="ECO:0000313" key="4">
    <source>
        <dbReference type="Proteomes" id="UP000006281"/>
    </source>
</evidence>
<comment type="similarity">
    <text evidence="1">Belongs to the UPF0225 family.</text>
</comment>
<sequence length="141" mass="15582">MAALLPVGAVGVRGGAAVTCPCGLGEPYETCCGALHSGLKTAPTAEALMRSRYAAFAVADEPYLLSTWHPTTRPGELDLDPDQKWLRLEVLARTGGGLLHTTGTVEFRAIYRWQGRREELHENSRFVRDDGRWLYLEPVRD</sequence>
<dbReference type="PANTHER" id="PTHR33747:SF1">
    <property type="entry name" value="ADENYLATE CYCLASE-ASSOCIATED CAP C-TERMINAL DOMAIN-CONTAINING PROTEIN"/>
    <property type="match status" value="1"/>
</dbReference>
<dbReference type="PATRIC" id="fig|1179773.3.peg.3115"/>
<dbReference type="PANTHER" id="PTHR33747">
    <property type="entry name" value="UPF0225 PROTEIN SCO1677"/>
    <property type="match status" value="1"/>
</dbReference>
<dbReference type="EMBL" id="HE804045">
    <property type="protein sequence ID" value="CCH30421.1"/>
    <property type="molecule type" value="Genomic_DNA"/>
</dbReference>
<organism evidence="3 4">
    <name type="scientific">Saccharothrix espanaensis (strain ATCC 51144 / DSM 44229 / JCM 9112 / NBRC 15066 / NRRL 15764)</name>
    <dbReference type="NCBI Taxonomy" id="1179773"/>
    <lineage>
        <taxon>Bacteria</taxon>
        <taxon>Bacillati</taxon>
        <taxon>Actinomycetota</taxon>
        <taxon>Actinomycetes</taxon>
        <taxon>Pseudonocardiales</taxon>
        <taxon>Pseudonocardiaceae</taxon>
        <taxon>Saccharothrix</taxon>
    </lineage>
</organism>
<name>K0JWJ0_SACES</name>
<evidence type="ECO:0000259" key="2">
    <source>
        <dbReference type="Pfam" id="PF17775"/>
    </source>
</evidence>
<evidence type="ECO:0000256" key="1">
    <source>
        <dbReference type="HAMAP-Rule" id="MF_00612"/>
    </source>
</evidence>
<gene>
    <name evidence="3" type="ordered locus">BN6_31160</name>
</gene>
<dbReference type="KEGG" id="sesp:BN6_31160"/>
<dbReference type="SUPFAM" id="SSF54427">
    <property type="entry name" value="NTF2-like"/>
    <property type="match status" value="1"/>
</dbReference>
<dbReference type="InterPro" id="IPR048469">
    <property type="entry name" value="YchJ-like_M"/>
</dbReference>
<proteinExistence type="inferred from homology"/>
<dbReference type="BioCyc" id="SESP1179773:BN6_RS15160-MONOMER"/>
<reference evidence="3 4" key="1">
    <citation type="journal article" date="2012" name="BMC Genomics">
        <title>Complete genome sequence of Saccharothrix espanaensis DSM 44229T and comparison to the other completely sequenced Pseudonocardiaceae.</title>
        <authorList>
            <person name="Strobel T."/>
            <person name="Al-Dilaimi A."/>
            <person name="Blom J."/>
            <person name="Gessner A."/>
            <person name="Kalinowski J."/>
            <person name="Luzhetska M."/>
            <person name="Puhler A."/>
            <person name="Szczepanowski R."/>
            <person name="Bechthold A."/>
            <person name="Ruckert C."/>
        </authorList>
    </citation>
    <scope>NUCLEOTIDE SEQUENCE [LARGE SCALE GENOMIC DNA]</scope>
    <source>
        <strain evidence="4">ATCC 51144 / DSM 44229 / JCM 9112 / NBRC 15066 / NRRL 15764</strain>
    </source>
</reference>
<dbReference type="InterPro" id="IPR023006">
    <property type="entry name" value="YchJ-like"/>
</dbReference>
<keyword evidence="4" id="KW-1185">Reference proteome</keyword>